<keyword evidence="5" id="KW-1185">Reference proteome</keyword>
<feature type="coiled-coil region" evidence="2">
    <location>
        <begin position="376"/>
        <end position="439"/>
    </location>
</feature>
<keyword evidence="2" id="KW-0175">Coiled coil</keyword>
<name>A0AAN9AYW4_9CAEN</name>
<feature type="region of interest" description="Disordered" evidence="3">
    <location>
        <begin position="38"/>
        <end position="58"/>
    </location>
</feature>
<dbReference type="AlphaFoldDB" id="A0AAN9AYW4"/>
<feature type="region of interest" description="Disordered" evidence="3">
    <location>
        <begin position="238"/>
        <end position="264"/>
    </location>
</feature>
<gene>
    <name evidence="4" type="ORF">V1264_006907</name>
</gene>
<evidence type="ECO:0000256" key="2">
    <source>
        <dbReference type="SAM" id="Coils"/>
    </source>
</evidence>
<sequence>MATEHGLPTSPCLNFATLFEKIATIVANDEHMQKVITFTTSTGPGSGRGRPPKLQPQPATNKLLLQLESLRRRYSLTWDTVEDTFNRITEGDPLQGVSLKSEIQGAIKDALKAQDLDYFFSLNVESIISFRNIGPHLLKLGIQRKHLMDPSLMKQLKLPTGSLVSNGVVVDLMTFSKITMHVNTRAVLENLGANISTISDQTLSRKLNDVMTKYKGLSKSLHHKNGSANMNVFLDQEFNSLHPQGPPQRTLTQQTSTEQSLSASQCTNARLRRQLEDTELQLKAVQNANNILQESTKEKNQQLLALEEEIKTLKKRLQDMKMLVENKEEALRTARATVTHIKRTNFYKRNKRKEMEIKRQEAVITQHMNMGCNRIIRKLRKDKKLLQTRASNARKDKERLRASSDKKINQLKQDIVDLLTQERNENAAEQERVVRLKDEKGNFLHEAKVCVMALVGECEVPATRCGEVIRTVVWHILNARVPETDLPSQRSALRFSDQAHVITKAHVMDVLMEQDNYDLHIDGTSRSGNKYISQSVNTPEGTLSLGYTPLAREDTSSLLEVTIQMLEEVSDLSASGEEAQEKFLQLLSGLSTVMSDRAAVMKSYGRALEEERRLLLDTEDGMNFLHCNAHFLLGLASEIKKTLAEEDKTRPEIPPGFRRAGECLVYRFIRLACDCLGPRGDDKNGCRDTWLAYCATIAQRPSTISSFRENRFNNTFQGAASLHYHRQEVQDCLEIYLPHRNQKVQTVVTDSKDETTDVHLVALGLIYFRITGPYWQLLGTKVHYLDFYQFVGDLVDTLRAWQDDPSSALSPDCPPVFRGIHFQEQPNVLQSLLAISEEKAELVKVVLKKLAKAMMTATERQLADFLPGGKYHSCEDEELRQKLAHSLVTNLVAEESFADLDFSLFKRRNGSLHHHSTIAMLKKNKSISNWFLHQSHEDQQNMMSMSAKKAQSLRKQHQQLQANTLTKRRELMEAEKRKRDTKEQKRTQKQTEILDTLKLHNGPCTSADDLDRMLQVCTTSASLKTGLRAEVLFQKLVLGKKSPLLQVTGKPLEVLTLSALRP</sequence>
<evidence type="ECO:0000313" key="5">
    <source>
        <dbReference type="Proteomes" id="UP001374579"/>
    </source>
</evidence>
<protein>
    <submittedName>
        <fullName evidence="4">Uncharacterized protein</fullName>
    </submittedName>
</protein>
<feature type="compositionally biased region" description="Basic and acidic residues" evidence="3">
    <location>
        <begin position="967"/>
        <end position="986"/>
    </location>
</feature>
<evidence type="ECO:0000256" key="3">
    <source>
        <dbReference type="SAM" id="MobiDB-lite"/>
    </source>
</evidence>
<dbReference type="PANTHER" id="PTHR11046:SF29">
    <property type="match status" value="1"/>
</dbReference>
<evidence type="ECO:0000256" key="1">
    <source>
        <dbReference type="ARBA" id="ARBA00022722"/>
    </source>
</evidence>
<organism evidence="4 5">
    <name type="scientific">Littorina saxatilis</name>
    <dbReference type="NCBI Taxonomy" id="31220"/>
    <lineage>
        <taxon>Eukaryota</taxon>
        <taxon>Metazoa</taxon>
        <taxon>Spiralia</taxon>
        <taxon>Lophotrochozoa</taxon>
        <taxon>Mollusca</taxon>
        <taxon>Gastropoda</taxon>
        <taxon>Caenogastropoda</taxon>
        <taxon>Littorinimorpha</taxon>
        <taxon>Littorinoidea</taxon>
        <taxon>Littorinidae</taxon>
        <taxon>Littorina</taxon>
    </lineage>
</organism>
<dbReference type="InterPro" id="IPR022894">
    <property type="entry name" value="Oligoribonuclease"/>
</dbReference>
<dbReference type="GO" id="GO:0000175">
    <property type="term" value="F:3'-5'-RNA exonuclease activity"/>
    <property type="evidence" value="ECO:0007669"/>
    <property type="project" value="InterPro"/>
</dbReference>
<feature type="compositionally biased region" description="Low complexity" evidence="3">
    <location>
        <begin position="250"/>
        <end position="264"/>
    </location>
</feature>
<keyword evidence="1" id="KW-0540">Nuclease</keyword>
<dbReference type="PANTHER" id="PTHR11046">
    <property type="entry name" value="OLIGORIBONUCLEASE, MITOCHONDRIAL"/>
    <property type="match status" value="1"/>
</dbReference>
<accession>A0AAN9AYW4</accession>
<dbReference type="Proteomes" id="UP001374579">
    <property type="component" value="Unassembled WGS sequence"/>
</dbReference>
<reference evidence="4 5" key="1">
    <citation type="submission" date="2024-02" db="EMBL/GenBank/DDBJ databases">
        <title>Chromosome-scale genome assembly of the rough periwinkle Littorina saxatilis.</title>
        <authorList>
            <person name="De Jode A."/>
            <person name="Faria R."/>
            <person name="Formenti G."/>
            <person name="Sims Y."/>
            <person name="Smith T.P."/>
            <person name="Tracey A."/>
            <person name="Wood J.M.D."/>
            <person name="Zagrodzka Z.B."/>
            <person name="Johannesson K."/>
            <person name="Butlin R.K."/>
            <person name="Leder E.H."/>
        </authorList>
    </citation>
    <scope>NUCLEOTIDE SEQUENCE [LARGE SCALE GENOMIC DNA]</scope>
    <source>
        <strain evidence="4">Snail1</strain>
        <tissue evidence="4">Muscle</tissue>
    </source>
</reference>
<feature type="region of interest" description="Disordered" evidence="3">
    <location>
        <begin position="965"/>
        <end position="989"/>
    </location>
</feature>
<proteinExistence type="predicted"/>
<keyword evidence="1" id="KW-0378">Hydrolase</keyword>
<dbReference type="EMBL" id="JBAMIC010000018">
    <property type="protein sequence ID" value="KAK7095511.1"/>
    <property type="molecule type" value="Genomic_DNA"/>
</dbReference>
<evidence type="ECO:0000313" key="4">
    <source>
        <dbReference type="EMBL" id="KAK7095511.1"/>
    </source>
</evidence>
<comment type="caution">
    <text evidence="4">The sequence shown here is derived from an EMBL/GenBank/DDBJ whole genome shotgun (WGS) entry which is preliminary data.</text>
</comment>